<dbReference type="AlphaFoldDB" id="A0A975F3P2"/>
<organism evidence="1 2">
    <name type="scientific">Treponema parvum</name>
    <dbReference type="NCBI Taxonomy" id="138851"/>
    <lineage>
        <taxon>Bacteria</taxon>
        <taxon>Pseudomonadati</taxon>
        <taxon>Spirochaetota</taxon>
        <taxon>Spirochaetia</taxon>
        <taxon>Spirochaetales</taxon>
        <taxon>Treponemataceae</taxon>
        <taxon>Treponema</taxon>
    </lineage>
</organism>
<accession>A0A975F3P2</accession>
<evidence type="ECO:0000313" key="1">
    <source>
        <dbReference type="EMBL" id="QTQ13791.1"/>
    </source>
</evidence>
<proteinExistence type="predicted"/>
<dbReference type="EMBL" id="CP054142">
    <property type="protein sequence ID" value="QTQ13791.1"/>
    <property type="molecule type" value="Genomic_DNA"/>
</dbReference>
<dbReference type="SUPFAM" id="SSF46785">
    <property type="entry name" value="Winged helix' DNA-binding domain"/>
    <property type="match status" value="1"/>
</dbReference>
<dbReference type="KEGG" id="tpav:HRQ91_04580"/>
<sequence length="94" mass="10922">MKYLFKEILASFRENGMRVTSQRRKLLAIILQNPDLSPKEIFYIAHKKDNSIGRATVYRLVRSLQKLGYIRRHYIKIVPKRSVPSVPVSATGYS</sequence>
<name>A0A975F3P2_9SPIR</name>
<keyword evidence="2" id="KW-1185">Reference proteome</keyword>
<protein>
    <submittedName>
        <fullName evidence="1">Transcriptional repressor</fullName>
    </submittedName>
</protein>
<dbReference type="Gene3D" id="1.10.10.10">
    <property type="entry name" value="Winged helix-like DNA-binding domain superfamily/Winged helix DNA-binding domain"/>
    <property type="match status" value="1"/>
</dbReference>
<dbReference type="Pfam" id="PF01475">
    <property type="entry name" value="FUR"/>
    <property type="match status" value="1"/>
</dbReference>
<dbReference type="InterPro" id="IPR036388">
    <property type="entry name" value="WH-like_DNA-bd_sf"/>
</dbReference>
<dbReference type="InterPro" id="IPR002481">
    <property type="entry name" value="FUR"/>
</dbReference>
<reference evidence="1 2" key="1">
    <citation type="journal article" date="2021" name="Microbiol. Resour. Announc.">
        <title>Complete Genome Sequences of Three Human Oral Treponema parvum Isolates.</title>
        <authorList>
            <person name="Zeng H."/>
            <person name="Watt R.M."/>
        </authorList>
    </citation>
    <scope>NUCLEOTIDE SEQUENCE [LARGE SCALE GENOMIC DNA]</scope>
    <source>
        <strain evidence="1 2">ATCC 700770</strain>
    </source>
</reference>
<dbReference type="InterPro" id="IPR036390">
    <property type="entry name" value="WH_DNA-bd_sf"/>
</dbReference>
<evidence type="ECO:0000313" key="2">
    <source>
        <dbReference type="Proteomes" id="UP000671908"/>
    </source>
</evidence>
<dbReference type="Proteomes" id="UP000671908">
    <property type="component" value="Chromosome"/>
</dbReference>
<gene>
    <name evidence="1" type="ORF">HRQ91_04580</name>
</gene>
<dbReference type="GO" id="GO:0003700">
    <property type="term" value="F:DNA-binding transcription factor activity"/>
    <property type="evidence" value="ECO:0007669"/>
    <property type="project" value="InterPro"/>
</dbReference>